<dbReference type="EMBL" id="JACSQL010000001">
    <property type="protein sequence ID" value="MBD7966862.1"/>
    <property type="molecule type" value="Genomic_DNA"/>
</dbReference>
<dbReference type="RefSeq" id="WP_191797771.1">
    <property type="nucleotide sequence ID" value="NZ_JACSQL010000001.1"/>
</dbReference>
<accession>A0ABR8STP4</accession>
<evidence type="ECO:0000313" key="2">
    <source>
        <dbReference type="EMBL" id="MBD7966862.1"/>
    </source>
</evidence>
<keyword evidence="3" id="KW-1185">Reference proteome</keyword>
<organism evidence="2 3">
    <name type="scientific">Paenibacillus gallinarum</name>
    <dbReference type="NCBI Taxonomy" id="2762232"/>
    <lineage>
        <taxon>Bacteria</taxon>
        <taxon>Bacillati</taxon>
        <taxon>Bacillota</taxon>
        <taxon>Bacilli</taxon>
        <taxon>Bacillales</taxon>
        <taxon>Paenibacillaceae</taxon>
        <taxon>Paenibacillus</taxon>
    </lineage>
</organism>
<sequence>MDLLWFIVVGLLLILVEQAVFGVPVLRRVTYTREFEKERCYAGDQLVMTEKIANEKRLPIPWLRLEAMMPASFSFQTGEEMGISKGNIYQNHQSVFTMRPFTKISRRHFVVCQNRGVYQMETVTMTGGDLFNIYSTSQKLPVSIALIVYPAILSDHEMPSNFEVWQGELEVSRWIVEDPFLIVGVRPYGGSDPMNRIHWSATARTGDLQVFKQGYSSDPQTMILFNIQESEEMWSVVTRPELAERGLSYAATAVSYAASRGLKAGFAHNAYSEQTGTSVRIEADYGSVHAEYIMQTMAEVQLKCLMPMEQMLRDEADRQEDEERKLDYLLITAYVSQAMETQLARLRTAGNRITVLFIEDKEGANE</sequence>
<name>A0ABR8STP4_9BACL</name>
<feature type="domain" description="DUF58" evidence="1">
    <location>
        <begin position="185"/>
        <end position="358"/>
    </location>
</feature>
<dbReference type="PANTHER" id="PTHR34351">
    <property type="entry name" value="SLR1927 PROTEIN-RELATED"/>
    <property type="match status" value="1"/>
</dbReference>
<dbReference type="Proteomes" id="UP000608071">
    <property type="component" value="Unassembled WGS sequence"/>
</dbReference>
<evidence type="ECO:0000313" key="3">
    <source>
        <dbReference type="Proteomes" id="UP000608071"/>
    </source>
</evidence>
<evidence type="ECO:0000259" key="1">
    <source>
        <dbReference type="Pfam" id="PF01882"/>
    </source>
</evidence>
<dbReference type="Pfam" id="PF01882">
    <property type="entry name" value="DUF58"/>
    <property type="match status" value="1"/>
</dbReference>
<comment type="caution">
    <text evidence="2">The sequence shown here is derived from an EMBL/GenBank/DDBJ whole genome shotgun (WGS) entry which is preliminary data.</text>
</comment>
<dbReference type="PANTHER" id="PTHR34351:SF2">
    <property type="entry name" value="DUF58 DOMAIN-CONTAINING PROTEIN"/>
    <property type="match status" value="1"/>
</dbReference>
<proteinExistence type="predicted"/>
<gene>
    <name evidence="2" type="ORF">H9647_02175</name>
</gene>
<reference evidence="2 3" key="1">
    <citation type="submission" date="2020-08" db="EMBL/GenBank/DDBJ databases">
        <title>A Genomic Blueprint of the Chicken Gut Microbiome.</title>
        <authorList>
            <person name="Gilroy R."/>
            <person name="Ravi A."/>
            <person name="Getino M."/>
            <person name="Pursley I."/>
            <person name="Horton D.L."/>
            <person name="Alikhan N.-F."/>
            <person name="Baker D."/>
            <person name="Gharbi K."/>
            <person name="Hall N."/>
            <person name="Watson M."/>
            <person name="Adriaenssens E.M."/>
            <person name="Foster-Nyarko E."/>
            <person name="Jarju S."/>
            <person name="Secka A."/>
            <person name="Antonio M."/>
            <person name="Oren A."/>
            <person name="Chaudhuri R."/>
            <person name="La Ragione R.M."/>
            <person name="Hildebrand F."/>
            <person name="Pallen M.J."/>
        </authorList>
    </citation>
    <scope>NUCLEOTIDE SEQUENCE [LARGE SCALE GENOMIC DNA]</scope>
    <source>
        <strain evidence="2 3">Sa2BVA9</strain>
    </source>
</reference>
<protein>
    <submittedName>
        <fullName evidence="2">DUF58 domain-containing protein</fullName>
    </submittedName>
</protein>
<dbReference type="InterPro" id="IPR002881">
    <property type="entry name" value="DUF58"/>
</dbReference>